<dbReference type="RefSeq" id="WP_090503557.1">
    <property type="nucleotide sequence ID" value="NZ_FNCH01000022.1"/>
</dbReference>
<dbReference type="SUPFAM" id="SSF88946">
    <property type="entry name" value="Sigma2 domain of RNA polymerase sigma factors"/>
    <property type="match status" value="1"/>
</dbReference>
<dbReference type="GO" id="GO:0003677">
    <property type="term" value="F:DNA binding"/>
    <property type="evidence" value="ECO:0007669"/>
    <property type="project" value="InterPro"/>
</dbReference>
<evidence type="ECO:0000313" key="8">
    <source>
        <dbReference type="Proteomes" id="UP000199643"/>
    </source>
</evidence>
<gene>
    <name evidence="7" type="ORF">SAMN05421827_12258</name>
</gene>
<dbReference type="InterPro" id="IPR036388">
    <property type="entry name" value="WH-like_DNA-bd_sf"/>
</dbReference>
<reference evidence="8" key="1">
    <citation type="submission" date="2016-10" db="EMBL/GenBank/DDBJ databases">
        <authorList>
            <person name="Varghese N."/>
            <person name="Submissions S."/>
        </authorList>
    </citation>
    <scope>NUCLEOTIDE SEQUENCE [LARGE SCALE GENOMIC DNA]</scope>
    <source>
        <strain evidence="8">DSM 17933</strain>
    </source>
</reference>
<dbReference type="InterPro" id="IPR014327">
    <property type="entry name" value="RNA_pol_sigma70_bacteroid"/>
</dbReference>
<dbReference type="PANTHER" id="PTHR43133">
    <property type="entry name" value="RNA POLYMERASE ECF-TYPE SIGMA FACTO"/>
    <property type="match status" value="1"/>
</dbReference>
<feature type="domain" description="RNA polymerase sigma-70 region 2" evidence="5">
    <location>
        <begin position="28"/>
        <end position="90"/>
    </location>
</feature>
<evidence type="ECO:0000256" key="2">
    <source>
        <dbReference type="ARBA" id="ARBA00023015"/>
    </source>
</evidence>
<accession>A0A1G8BTW0</accession>
<keyword evidence="3" id="KW-0731">Sigma factor</keyword>
<dbReference type="NCBIfam" id="TIGR02985">
    <property type="entry name" value="Sig70_bacteroi1"/>
    <property type="match status" value="1"/>
</dbReference>
<dbReference type="SUPFAM" id="SSF88659">
    <property type="entry name" value="Sigma3 and sigma4 domains of RNA polymerase sigma factors"/>
    <property type="match status" value="1"/>
</dbReference>
<evidence type="ECO:0000259" key="5">
    <source>
        <dbReference type="Pfam" id="PF04542"/>
    </source>
</evidence>
<dbReference type="InterPro" id="IPR007627">
    <property type="entry name" value="RNA_pol_sigma70_r2"/>
</dbReference>
<dbReference type="EMBL" id="FNCH01000022">
    <property type="protein sequence ID" value="SDH36736.1"/>
    <property type="molecule type" value="Genomic_DNA"/>
</dbReference>
<dbReference type="AlphaFoldDB" id="A0A1G8BTW0"/>
<dbReference type="InterPro" id="IPR014284">
    <property type="entry name" value="RNA_pol_sigma-70_dom"/>
</dbReference>
<keyword evidence="4" id="KW-0804">Transcription</keyword>
<dbReference type="InterPro" id="IPR013325">
    <property type="entry name" value="RNA_pol_sigma_r2"/>
</dbReference>
<evidence type="ECO:0000259" key="6">
    <source>
        <dbReference type="Pfam" id="PF08281"/>
    </source>
</evidence>
<evidence type="ECO:0000256" key="3">
    <source>
        <dbReference type="ARBA" id="ARBA00023082"/>
    </source>
</evidence>
<dbReference type="Pfam" id="PF04542">
    <property type="entry name" value="Sigma70_r2"/>
    <property type="match status" value="1"/>
</dbReference>
<organism evidence="7 8">
    <name type="scientific">Pedobacter terrae</name>
    <dbReference type="NCBI Taxonomy" id="405671"/>
    <lineage>
        <taxon>Bacteria</taxon>
        <taxon>Pseudomonadati</taxon>
        <taxon>Bacteroidota</taxon>
        <taxon>Sphingobacteriia</taxon>
        <taxon>Sphingobacteriales</taxon>
        <taxon>Sphingobacteriaceae</taxon>
        <taxon>Pedobacter</taxon>
    </lineage>
</organism>
<dbReference type="STRING" id="405671.SAMN05421827_12258"/>
<dbReference type="InterPro" id="IPR013324">
    <property type="entry name" value="RNA_pol_sigma_r3/r4-like"/>
</dbReference>
<proteinExistence type="inferred from homology"/>
<keyword evidence="8" id="KW-1185">Reference proteome</keyword>
<keyword evidence="2" id="KW-0805">Transcription regulation</keyword>
<dbReference type="PANTHER" id="PTHR43133:SF46">
    <property type="entry name" value="RNA POLYMERASE SIGMA-70 FACTOR ECF SUBFAMILY"/>
    <property type="match status" value="1"/>
</dbReference>
<dbReference type="Gene3D" id="1.10.1740.10">
    <property type="match status" value="1"/>
</dbReference>
<dbReference type="InterPro" id="IPR013249">
    <property type="entry name" value="RNA_pol_sigma70_r4_t2"/>
</dbReference>
<comment type="similarity">
    <text evidence="1">Belongs to the sigma-70 factor family. ECF subfamily.</text>
</comment>
<sequence length="191" mass="22432">MTVFIPESDEDLLNAFNSGNKQAFEIIYDRYWLLLIRHANHMLNDEEEAKDVVQEVFTALWSRSDSHSAYTNLAAFLYAVTRNRILNRLKHFKIEAKYLAQAEHIIQHPSQMPDSKVREQDLKRVIEEGLNSLPPKMREVFELSRKQHKTHKEIAEQLNISDKTVKKQINNALRILKSKMGDSFNIFLTFF</sequence>
<dbReference type="Gene3D" id="1.10.10.10">
    <property type="entry name" value="Winged helix-like DNA-binding domain superfamily/Winged helix DNA-binding domain"/>
    <property type="match status" value="1"/>
</dbReference>
<dbReference type="GO" id="GO:0016987">
    <property type="term" value="F:sigma factor activity"/>
    <property type="evidence" value="ECO:0007669"/>
    <property type="project" value="UniProtKB-KW"/>
</dbReference>
<dbReference type="InterPro" id="IPR039425">
    <property type="entry name" value="RNA_pol_sigma-70-like"/>
</dbReference>
<evidence type="ECO:0000256" key="1">
    <source>
        <dbReference type="ARBA" id="ARBA00010641"/>
    </source>
</evidence>
<feature type="domain" description="RNA polymerase sigma factor 70 region 4 type 2" evidence="6">
    <location>
        <begin position="125"/>
        <end position="174"/>
    </location>
</feature>
<dbReference type="Pfam" id="PF08281">
    <property type="entry name" value="Sigma70_r4_2"/>
    <property type="match status" value="1"/>
</dbReference>
<dbReference type="OrthoDB" id="764811at2"/>
<evidence type="ECO:0000256" key="4">
    <source>
        <dbReference type="ARBA" id="ARBA00023163"/>
    </source>
</evidence>
<dbReference type="CDD" id="cd06171">
    <property type="entry name" value="Sigma70_r4"/>
    <property type="match status" value="1"/>
</dbReference>
<dbReference type="NCBIfam" id="TIGR02937">
    <property type="entry name" value="sigma70-ECF"/>
    <property type="match status" value="1"/>
</dbReference>
<evidence type="ECO:0000313" key="7">
    <source>
        <dbReference type="EMBL" id="SDH36736.1"/>
    </source>
</evidence>
<dbReference type="GO" id="GO:0006352">
    <property type="term" value="P:DNA-templated transcription initiation"/>
    <property type="evidence" value="ECO:0007669"/>
    <property type="project" value="InterPro"/>
</dbReference>
<dbReference type="Proteomes" id="UP000199643">
    <property type="component" value="Unassembled WGS sequence"/>
</dbReference>
<name>A0A1G8BTW0_9SPHI</name>
<protein>
    <submittedName>
        <fullName evidence="7">RNA polymerase sigma-70 factor, ECF subfamily</fullName>
    </submittedName>
</protein>